<feature type="transmembrane region" description="Helical" evidence="1">
    <location>
        <begin position="7"/>
        <end position="25"/>
    </location>
</feature>
<proteinExistence type="predicted"/>
<dbReference type="STRING" id="6185.A0A094ZR18"/>
<keyword evidence="1" id="KW-0812">Transmembrane</keyword>
<organism evidence="2">
    <name type="scientific">Schistosoma haematobium</name>
    <name type="common">Blood fluke</name>
    <dbReference type="NCBI Taxonomy" id="6185"/>
    <lineage>
        <taxon>Eukaryota</taxon>
        <taxon>Metazoa</taxon>
        <taxon>Spiralia</taxon>
        <taxon>Lophotrochozoa</taxon>
        <taxon>Platyhelminthes</taxon>
        <taxon>Trematoda</taxon>
        <taxon>Digenea</taxon>
        <taxon>Strigeidida</taxon>
        <taxon>Schistosomatoidea</taxon>
        <taxon>Schistosomatidae</taxon>
        <taxon>Schistosoma</taxon>
    </lineage>
</organism>
<dbReference type="AlphaFoldDB" id="A0A094ZR18"/>
<name>A0A094ZR18_SCHHA</name>
<sequence length="64" mass="7179">MFSVPNVYTKIVVIFYTFCLGYGFIDFVSEDAANEALQQIKETHPSFTIKFAKFLSMDSNLSGG</sequence>
<evidence type="ECO:0000313" key="2">
    <source>
        <dbReference type="EMBL" id="KGB36597.1"/>
    </source>
</evidence>
<accession>A0A094ZR18</accession>
<reference evidence="2" key="1">
    <citation type="journal article" date="2012" name="Nat. Genet.">
        <title>Whole-genome sequence of Schistosoma haematobium.</title>
        <authorList>
            <person name="Young N.D."/>
            <person name="Jex A.R."/>
            <person name="Li B."/>
            <person name="Liu S."/>
            <person name="Yang L."/>
            <person name="Xiong Z."/>
            <person name="Li Y."/>
            <person name="Cantacessi C."/>
            <person name="Hall R.S."/>
            <person name="Xu X."/>
            <person name="Chen F."/>
            <person name="Wu X."/>
            <person name="Zerlotini A."/>
            <person name="Oliveira G."/>
            <person name="Hofmann A."/>
            <person name="Zhang G."/>
            <person name="Fang X."/>
            <person name="Kang Y."/>
            <person name="Campbell B.E."/>
            <person name="Loukas A."/>
            <person name="Ranganathan S."/>
            <person name="Rollinson D."/>
            <person name="Rinaldi G."/>
            <person name="Brindley P.J."/>
            <person name="Yang H."/>
            <person name="Wang J."/>
            <person name="Wang J."/>
            <person name="Gasser R.B."/>
        </authorList>
    </citation>
    <scope>NUCLEOTIDE SEQUENCE [LARGE SCALE GENOMIC DNA]</scope>
</reference>
<protein>
    <recommendedName>
        <fullName evidence="3">RRM domain-containing protein</fullName>
    </recommendedName>
</protein>
<gene>
    <name evidence="2" type="ORF">MS3_04899</name>
</gene>
<keyword evidence="1" id="KW-1133">Transmembrane helix</keyword>
<evidence type="ECO:0008006" key="3">
    <source>
        <dbReference type="Google" id="ProtNLM"/>
    </source>
</evidence>
<evidence type="ECO:0000256" key="1">
    <source>
        <dbReference type="SAM" id="Phobius"/>
    </source>
</evidence>
<dbReference type="EMBL" id="KL250791">
    <property type="protein sequence ID" value="KGB36597.1"/>
    <property type="molecule type" value="Genomic_DNA"/>
</dbReference>
<keyword evidence="1" id="KW-0472">Membrane</keyword>